<proteinExistence type="predicted"/>
<feature type="domain" description="DUF6883" evidence="1">
    <location>
        <begin position="2"/>
        <end position="114"/>
    </location>
</feature>
<gene>
    <name evidence="2" type="ORF">PMG25_07510</name>
</gene>
<evidence type="ECO:0000313" key="3">
    <source>
        <dbReference type="Proteomes" id="UP001235849"/>
    </source>
</evidence>
<comment type="caution">
    <text evidence="2">The sequence shown here is derived from an EMBL/GenBank/DDBJ whole genome shotgun (WGS) entry which is preliminary data.</text>
</comment>
<dbReference type="Pfam" id="PF21814">
    <property type="entry name" value="DUF6883"/>
    <property type="match status" value="1"/>
</dbReference>
<dbReference type="EMBL" id="JAQOSO010000036">
    <property type="protein sequence ID" value="MDJ1173937.1"/>
    <property type="molecule type" value="Genomic_DNA"/>
</dbReference>
<dbReference type="Proteomes" id="UP001235849">
    <property type="component" value="Unassembled WGS sequence"/>
</dbReference>
<sequence length="117" mass="13624">MKLKELVDEIFIDPRKLTHYALDPDNPKGKNKALMFAKYLGYTKDNYQALLDQIYQKVPDAEAIPQSQDQYGTRYQIDLEIQGIEPEQIETVRTGWLVPENSQHARLTTLFIKKRSP</sequence>
<evidence type="ECO:0000259" key="1">
    <source>
        <dbReference type="Pfam" id="PF21814"/>
    </source>
</evidence>
<evidence type="ECO:0000313" key="2">
    <source>
        <dbReference type="EMBL" id="MDJ1173937.1"/>
    </source>
</evidence>
<accession>A0ABT7B430</accession>
<reference evidence="2 3" key="1">
    <citation type="submission" date="2023-01" db="EMBL/GenBank/DDBJ databases">
        <title>Novel diversity within Roseofilum (Cyanobacteria; Desertifilaceae) from marine benthic mats with descriptions of four novel species.</title>
        <authorList>
            <person name="Wang Y."/>
            <person name="Berthold D.E."/>
            <person name="Hu J."/>
            <person name="Lefler F.W."/>
            <person name="Laughinghouse H.D. IV."/>
        </authorList>
    </citation>
    <scope>NUCLEOTIDE SEQUENCE [LARGE SCALE GENOMIC DNA]</scope>
    <source>
        <strain evidence="2 3">BLCC-M114</strain>
    </source>
</reference>
<organism evidence="2 3">
    <name type="scientific">Roseofilum capinflatum BLCC-M114</name>
    <dbReference type="NCBI Taxonomy" id="3022440"/>
    <lineage>
        <taxon>Bacteria</taxon>
        <taxon>Bacillati</taxon>
        <taxon>Cyanobacteriota</taxon>
        <taxon>Cyanophyceae</taxon>
        <taxon>Desertifilales</taxon>
        <taxon>Desertifilaceae</taxon>
        <taxon>Roseofilum</taxon>
        <taxon>Roseofilum capinflatum</taxon>
    </lineage>
</organism>
<protein>
    <recommendedName>
        <fullName evidence="1">DUF6883 domain-containing protein</fullName>
    </recommendedName>
</protein>
<name>A0ABT7B430_9CYAN</name>
<keyword evidence="3" id="KW-1185">Reference proteome</keyword>
<dbReference type="RefSeq" id="WP_283766277.1">
    <property type="nucleotide sequence ID" value="NZ_JAQOSO010000036.1"/>
</dbReference>
<dbReference type="InterPro" id="IPR049250">
    <property type="entry name" value="DUF6883"/>
</dbReference>